<sequence length="552" mass="61895">MATHRRLRLGDLLIESGAITPVMLEEALKEQKRTKERLGDILLRRGLIREDMLFDVLSSQMGIERIRGEDVHVEPELLQLIPESMAKKYRVLPTGRDGQKLIVAMVDPLDYYAMDDLELLTGYTIQPVLISREDYHLVLARLYRQGDTWEKEGALEDERDEIEIALVDSPVARYVQEILERAVRLKASDVHIDPQSTDAELRFRLDGKLHSEGTISKSLYRSVATRVKILAELDIAEYRKPQDGRFRMQVDGREIDVRVSVLPTIHGEKVVLRLLDRRGGLLSLGELEFSPEHMTRLKAIMQRTYGIILVTGPTGSGKTTTLYAMLKEKQDETVNIITIEDPVEYELAGINQVNVQVQSGLTFASGLRAILRQDPNIIMVGEIRDLETAEIAIRAALTGHLVLSTLHTNDALGAIDRLKDMGIPAYLIAAATNGVIAQRLVRRICMQCRTPYTPSEEERIILEAHGKSGVTELYHGRGCASCGMTGYRGRIAVHEVVLFDEAIRRKVAGGTESDALRQIAREKGYGTLWEDALKKVLEGKTTMQEVLAEVST</sequence>
<protein>
    <submittedName>
        <fullName evidence="5">Type IV fimbrial assembly, ATPase PilB</fullName>
    </submittedName>
</protein>
<feature type="domain" description="AAA+ ATPase" evidence="4">
    <location>
        <begin position="304"/>
        <end position="456"/>
    </location>
</feature>
<dbReference type="InterPro" id="IPR027417">
    <property type="entry name" value="P-loop_NTPase"/>
</dbReference>
<dbReference type="FunFam" id="3.40.50.300:FF:000398">
    <property type="entry name" value="Type IV pilus assembly ATPase PilB"/>
    <property type="match status" value="1"/>
</dbReference>
<dbReference type="AlphaFoldDB" id="A0A2R6XYM4"/>
<evidence type="ECO:0000256" key="2">
    <source>
        <dbReference type="ARBA" id="ARBA00022741"/>
    </source>
</evidence>
<keyword evidence="3" id="KW-0067">ATP-binding</keyword>
<dbReference type="Proteomes" id="UP000244338">
    <property type="component" value="Unassembled WGS sequence"/>
</dbReference>
<evidence type="ECO:0000259" key="4">
    <source>
        <dbReference type="SMART" id="SM00382"/>
    </source>
</evidence>
<dbReference type="GO" id="GO:0005524">
    <property type="term" value="F:ATP binding"/>
    <property type="evidence" value="ECO:0007669"/>
    <property type="project" value="UniProtKB-KW"/>
</dbReference>
<dbReference type="InterPro" id="IPR037257">
    <property type="entry name" value="T2SS_E_N_sf"/>
</dbReference>
<dbReference type="InterPro" id="IPR003593">
    <property type="entry name" value="AAA+_ATPase"/>
</dbReference>
<dbReference type="SMART" id="SM00382">
    <property type="entry name" value="AAA"/>
    <property type="match status" value="1"/>
</dbReference>
<dbReference type="PANTHER" id="PTHR30258">
    <property type="entry name" value="TYPE II SECRETION SYSTEM PROTEIN GSPE-RELATED"/>
    <property type="match status" value="1"/>
</dbReference>
<dbReference type="Gene3D" id="3.30.450.90">
    <property type="match status" value="1"/>
</dbReference>
<organism evidence="5 6">
    <name type="scientific">Candidatus Carbonibacillus altaicus</name>
    <dbReference type="NCBI Taxonomy" id="2163959"/>
    <lineage>
        <taxon>Bacteria</taxon>
        <taxon>Bacillati</taxon>
        <taxon>Bacillota</taxon>
        <taxon>Bacilli</taxon>
        <taxon>Bacillales</taxon>
        <taxon>Candidatus Carbonibacillus</taxon>
    </lineage>
</organism>
<dbReference type="Pfam" id="PF05157">
    <property type="entry name" value="MshEN"/>
    <property type="match status" value="1"/>
</dbReference>
<name>A0A2R6XYM4_9BACL</name>
<comment type="caution">
    <text evidence="5">The sequence shown here is derived from an EMBL/GenBank/DDBJ whole genome shotgun (WGS) entry which is preliminary data.</text>
</comment>
<dbReference type="PANTHER" id="PTHR30258:SF2">
    <property type="entry name" value="COMG OPERON PROTEIN 1"/>
    <property type="match status" value="1"/>
</dbReference>
<dbReference type="SUPFAM" id="SSF52540">
    <property type="entry name" value="P-loop containing nucleoside triphosphate hydrolases"/>
    <property type="match status" value="1"/>
</dbReference>
<evidence type="ECO:0000313" key="5">
    <source>
        <dbReference type="EMBL" id="PTQ55516.1"/>
    </source>
</evidence>
<comment type="similarity">
    <text evidence="1">Belongs to the GSP E family.</text>
</comment>
<reference evidence="6" key="1">
    <citation type="journal article" date="2018" name="Sci. Rep.">
        <title>Lignite coal burning seam in the remote Altai Mountains harbors a hydrogen-driven thermophilic microbial community.</title>
        <authorList>
            <person name="Kadnikov V.V."/>
            <person name="Mardanov A.V."/>
            <person name="Ivasenko D.A."/>
            <person name="Antsiferov D.V."/>
            <person name="Beletsky A.V."/>
            <person name="Karnachuk O.V."/>
            <person name="Ravin N.V."/>
        </authorList>
    </citation>
    <scope>NUCLEOTIDE SEQUENCE [LARGE SCALE GENOMIC DNA]</scope>
</reference>
<keyword evidence="2" id="KW-0547">Nucleotide-binding</keyword>
<dbReference type="Gene3D" id="3.30.300.160">
    <property type="entry name" value="Type II secretion system, protein E, N-terminal domain"/>
    <property type="match status" value="1"/>
</dbReference>
<gene>
    <name evidence="5" type="ORF">BSOLF_1926</name>
</gene>
<dbReference type="GO" id="GO:0016887">
    <property type="term" value="F:ATP hydrolysis activity"/>
    <property type="evidence" value="ECO:0007669"/>
    <property type="project" value="TreeGrafter"/>
</dbReference>
<dbReference type="EMBL" id="PEBX01000104">
    <property type="protein sequence ID" value="PTQ55516.1"/>
    <property type="molecule type" value="Genomic_DNA"/>
</dbReference>
<dbReference type="GO" id="GO:0005886">
    <property type="term" value="C:plasma membrane"/>
    <property type="evidence" value="ECO:0007669"/>
    <property type="project" value="TreeGrafter"/>
</dbReference>
<dbReference type="InterPro" id="IPR007831">
    <property type="entry name" value="T2SS_GspE_N"/>
</dbReference>
<dbReference type="InterPro" id="IPR001482">
    <property type="entry name" value="T2SS/T4SS_dom"/>
</dbReference>
<dbReference type="Gene3D" id="3.40.50.300">
    <property type="entry name" value="P-loop containing nucleotide triphosphate hydrolases"/>
    <property type="match status" value="1"/>
</dbReference>
<evidence type="ECO:0000256" key="1">
    <source>
        <dbReference type="ARBA" id="ARBA00006611"/>
    </source>
</evidence>
<dbReference type="Pfam" id="PF00437">
    <property type="entry name" value="T2SSE"/>
    <property type="match status" value="1"/>
</dbReference>
<evidence type="ECO:0000256" key="3">
    <source>
        <dbReference type="ARBA" id="ARBA00022840"/>
    </source>
</evidence>
<proteinExistence type="inferred from homology"/>
<dbReference type="CDD" id="cd01129">
    <property type="entry name" value="PulE-GspE-like"/>
    <property type="match status" value="1"/>
</dbReference>
<evidence type="ECO:0000313" key="6">
    <source>
        <dbReference type="Proteomes" id="UP000244338"/>
    </source>
</evidence>
<accession>A0A2R6XYM4</accession>
<dbReference type="SUPFAM" id="SSF160246">
    <property type="entry name" value="EspE N-terminal domain-like"/>
    <property type="match status" value="1"/>
</dbReference>
<dbReference type="FunFam" id="3.30.300.160:FF:000002">
    <property type="entry name" value="Type II secretion system protein E"/>
    <property type="match status" value="1"/>
</dbReference>